<dbReference type="InterPro" id="IPR011701">
    <property type="entry name" value="MFS"/>
</dbReference>
<dbReference type="PANTHER" id="PTHR23526:SF4">
    <property type="entry name" value="INTEGRAL MEMBRANE TRANSPORT PROTEIN"/>
    <property type="match status" value="1"/>
</dbReference>
<dbReference type="NCBIfam" id="TIGR00897">
    <property type="entry name" value="2A0118"/>
    <property type="match status" value="1"/>
</dbReference>
<evidence type="ECO:0000313" key="5">
    <source>
        <dbReference type="EMBL" id="QEE86102.1"/>
    </source>
</evidence>
<dbReference type="Pfam" id="PF07690">
    <property type="entry name" value="MFS_1"/>
    <property type="match status" value="2"/>
</dbReference>
<accession>A0A5B9GIQ9</accession>
<evidence type="ECO:0000256" key="2">
    <source>
        <dbReference type="ARBA" id="ARBA00022989"/>
    </source>
</evidence>
<feature type="transmembrane region" description="Helical" evidence="4">
    <location>
        <begin position="108"/>
        <end position="128"/>
    </location>
</feature>
<dbReference type="GO" id="GO:0016020">
    <property type="term" value="C:membrane"/>
    <property type="evidence" value="ECO:0007669"/>
    <property type="project" value="InterPro"/>
</dbReference>
<dbReference type="RefSeq" id="WP_128105928.1">
    <property type="nucleotide sequence ID" value="NZ_CP042808.1"/>
</dbReference>
<feature type="transmembrane region" description="Helical" evidence="4">
    <location>
        <begin position="381"/>
        <end position="403"/>
    </location>
</feature>
<feature type="transmembrane region" description="Helical" evidence="4">
    <location>
        <begin position="247"/>
        <end position="275"/>
    </location>
</feature>
<protein>
    <submittedName>
        <fullName evidence="5">MFS transporter</fullName>
    </submittedName>
</protein>
<dbReference type="AlphaFoldDB" id="A0A5B9GIQ9"/>
<dbReference type="InterPro" id="IPR052528">
    <property type="entry name" value="Sugar_transport-like"/>
</dbReference>
<organism evidence="5 6">
    <name type="scientific">Acetobacter oryzoeni</name>
    <dbReference type="NCBI Taxonomy" id="2500548"/>
    <lineage>
        <taxon>Bacteria</taxon>
        <taxon>Pseudomonadati</taxon>
        <taxon>Pseudomonadota</taxon>
        <taxon>Alphaproteobacteria</taxon>
        <taxon>Acetobacterales</taxon>
        <taxon>Acetobacteraceae</taxon>
        <taxon>Acetobacter</taxon>
    </lineage>
</organism>
<dbReference type="SUPFAM" id="SSF103473">
    <property type="entry name" value="MFS general substrate transporter"/>
    <property type="match status" value="1"/>
</dbReference>
<feature type="transmembrane region" description="Helical" evidence="4">
    <location>
        <begin position="47"/>
        <end position="65"/>
    </location>
</feature>
<feature type="transmembrane region" description="Helical" evidence="4">
    <location>
        <begin position="77"/>
        <end position="96"/>
    </location>
</feature>
<feature type="transmembrane region" description="Helical" evidence="4">
    <location>
        <begin position="140"/>
        <end position="160"/>
    </location>
</feature>
<feature type="transmembrane region" description="Helical" evidence="4">
    <location>
        <begin position="318"/>
        <end position="337"/>
    </location>
</feature>
<dbReference type="Gene3D" id="1.20.1250.20">
    <property type="entry name" value="MFS general substrate transporter like domains"/>
    <property type="match status" value="2"/>
</dbReference>
<feature type="transmembrane region" description="Helical" evidence="4">
    <location>
        <begin position="287"/>
        <end position="306"/>
    </location>
</feature>
<evidence type="ECO:0000256" key="1">
    <source>
        <dbReference type="ARBA" id="ARBA00022692"/>
    </source>
</evidence>
<feature type="transmembrane region" description="Helical" evidence="4">
    <location>
        <begin position="172"/>
        <end position="194"/>
    </location>
</feature>
<proteinExistence type="predicted"/>
<keyword evidence="1 4" id="KW-0812">Transmembrane</keyword>
<dbReference type="InterPro" id="IPR036259">
    <property type="entry name" value="MFS_trans_sf"/>
</dbReference>
<name>A0A5B9GIQ9_9PROT</name>
<feature type="transmembrane region" description="Helical" evidence="4">
    <location>
        <begin position="200"/>
        <end position="221"/>
    </location>
</feature>
<keyword evidence="2 4" id="KW-1133">Transmembrane helix</keyword>
<sequence>MKMVDPQQIIRLHAMRLIRKFQPERNSLMVQSLPQAGKTPRDFGMQYLGLLFFMIGDGVEVGYLSPFLVSSGISEHQVAFIFTLYGFAAAISAWGAGLLCEYAGCRKVIIAGVVLWVVPQVLFLAWALPSHTAWGILLTYSIRGFGYPLLAYGILTLIVKEVSAEQRGLASGIFWFCFTCGLPTLGTVVAAASLPILGEYLTFWVALGVVILGGSLSVIALPNNSDQPKALSIHQDRHFLQFLKDGYAYPSLLLVCIIRAINSAATHGIIVFMPFYFVQTLGLSNELWIHFLETIFASNIVFNVLLGAVSDRLSWRGTVLWAGGIGSSFACALLYWVPALYGHSHPWSVYVAAILFGLTLAGYVPLSALTPSLLPEKKGVAMSFLNLGAGCSVWLGPLIVYIFQPFVGVAGVIHIYAFLFFVSGILVSLIKIPPQSAGRILHRQNSSSIFSPMQL</sequence>
<evidence type="ECO:0000313" key="6">
    <source>
        <dbReference type="Proteomes" id="UP000287027"/>
    </source>
</evidence>
<evidence type="ECO:0000256" key="4">
    <source>
        <dbReference type="SAM" id="Phobius"/>
    </source>
</evidence>
<keyword evidence="3 4" id="KW-0472">Membrane</keyword>
<dbReference type="EMBL" id="CP042808">
    <property type="protein sequence ID" value="QEE86102.1"/>
    <property type="molecule type" value="Genomic_DNA"/>
</dbReference>
<dbReference type="GO" id="GO:0022857">
    <property type="term" value="F:transmembrane transporter activity"/>
    <property type="evidence" value="ECO:0007669"/>
    <property type="project" value="InterPro"/>
</dbReference>
<gene>
    <name evidence="5" type="ORF">EOV40_010550</name>
</gene>
<dbReference type="PANTHER" id="PTHR23526">
    <property type="entry name" value="INTEGRAL MEMBRANE TRANSPORT PROTEIN-RELATED"/>
    <property type="match status" value="1"/>
</dbReference>
<dbReference type="InterPro" id="IPR004748">
    <property type="entry name" value="Polyol_permease-like"/>
</dbReference>
<dbReference type="CDD" id="cd17337">
    <property type="entry name" value="MFS_CsbX"/>
    <property type="match status" value="1"/>
</dbReference>
<feature type="transmembrane region" description="Helical" evidence="4">
    <location>
        <begin position="409"/>
        <end position="430"/>
    </location>
</feature>
<evidence type="ECO:0000256" key="3">
    <source>
        <dbReference type="ARBA" id="ARBA00023136"/>
    </source>
</evidence>
<reference evidence="5 6" key="1">
    <citation type="submission" date="2019-08" db="EMBL/GenBank/DDBJ databases">
        <title>Acetobacter oryzioeni sp. nov., isolated from Korean rice wine vinegar.</title>
        <authorList>
            <person name="Baek J.H."/>
            <person name="Kim K.H."/>
            <person name="Jeon C.O."/>
            <person name="Han D.M."/>
        </authorList>
    </citation>
    <scope>NUCLEOTIDE SEQUENCE [LARGE SCALE GENOMIC DNA]</scope>
    <source>
        <strain evidence="5 6">B6</strain>
    </source>
</reference>
<feature type="transmembrane region" description="Helical" evidence="4">
    <location>
        <begin position="349"/>
        <end position="369"/>
    </location>
</feature>
<dbReference type="Proteomes" id="UP000287027">
    <property type="component" value="Chromosome"/>
</dbReference>
<dbReference type="KEGG" id="aoy:EOV40_010550"/>
<keyword evidence="6" id="KW-1185">Reference proteome</keyword>